<dbReference type="AlphaFoldDB" id="A0A1Q9BM18"/>
<accession>A0A1Q9BM18</accession>
<protein>
    <submittedName>
        <fullName evidence="1">Uncharacterized protein</fullName>
    </submittedName>
</protein>
<proteinExistence type="predicted"/>
<dbReference type="EMBL" id="LSRX01007849">
    <property type="protein sequence ID" value="OLP70740.1"/>
    <property type="molecule type" value="Genomic_DNA"/>
</dbReference>
<organism evidence="1 2">
    <name type="scientific">Symbiodinium microadriaticum</name>
    <name type="common">Dinoflagellate</name>
    <name type="synonym">Zooxanthella microadriatica</name>
    <dbReference type="NCBI Taxonomy" id="2951"/>
    <lineage>
        <taxon>Eukaryota</taxon>
        <taxon>Sar</taxon>
        <taxon>Alveolata</taxon>
        <taxon>Dinophyceae</taxon>
        <taxon>Suessiales</taxon>
        <taxon>Symbiodiniaceae</taxon>
        <taxon>Symbiodinium</taxon>
    </lineage>
</organism>
<reference evidence="1 2" key="1">
    <citation type="submission" date="2016-02" db="EMBL/GenBank/DDBJ databases">
        <title>Genome analysis of coral dinoflagellate symbionts highlights evolutionary adaptations to a symbiotic lifestyle.</title>
        <authorList>
            <person name="Aranda M."/>
            <person name="Li Y."/>
            <person name="Liew Y.J."/>
            <person name="Baumgarten S."/>
            <person name="Simakov O."/>
            <person name="Wilson M."/>
            <person name="Piel J."/>
            <person name="Ashoor H."/>
            <person name="Bougouffa S."/>
            <person name="Bajic V.B."/>
            <person name="Ryu T."/>
            <person name="Ravasi T."/>
            <person name="Bayer T."/>
            <person name="Micklem G."/>
            <person name="Kim H."/>
            <person name="Bhak J."/>
            <person name="Lajeunesse T.C."/>
            <person name="Voolstra C.R."/>
        </authorList>
    </citation>
    <scope>NUCLEOTIDE SEQUENCE [LARGE SCALE GENOMIC DNA]</scope>
    <source>
        <strain evidence="1 2">CCMP2467</strain>
    </source>
</reference>
<name>A0A1Q9BM18_SYMMI</name>
<evidence type="ECO:0000313" key="1">
    <source>
        <dbReference type="EMBL" id="OLP70740.1"/>
    </source>
</evidence>
<dbReference type="Proteomes" id="UP000186817">
    <property type="component" value="Unassembled WGS sequence"/>
</dbReference>
<comment type="caution">
    <text evidence="1">The sequence shown here is derived from an EMBL/GenBank/DDBJ whole genome shotgun (WGS) entry which is preliminary data.</text>
</comment>
<gene>
    <name evidence="1" type="ORF">AK812_SmicGene48430</name>
</gene>
<keyword evidence="2" id="KW-1185">Reference proteome</keyword>
<feature type="non-terminal residue" evidence="1">
    <location>
        <position position="40"/>
    </location>
</feature>
<evidence type="ECO:0000313" key="2">
    <source>
        <dbReference type="Proteomes" id="UP000186817"/>
    </source>
</evidence>
<sequence>MPVQTANLRMGASQWTPCIPLVKSYAELFKELASHHREPK</sequence>